<proteinExistence type="predicted"/>
<keyword evidence="2" id="KW-1185">Reference proteome</keyword>
<reference evidence="1 2" key="1">
    <citation type="submission" date="2024-11" db="EMBL/GenBank/DDBJ databases">
        <title>Chromosome-level genome assembly of Eucalyptus globulus Labill. provides insights into its genome evolution.</title>
        <authorList>
            <person name="Li X."/>
        </authorList>
    </citation>
    <scope>NUCLEOTIDE SEQUENCE [LARGE SCALE GENOMIC DNA]</scope>
    <source>
        <strain evidence="1">CL2024</strain>
        <tissue evidence="1">Fresh tender leaves</tissue>
    </source>
</reference>
<protein>
    <submittedName>
        <fullName evidence="1">Uncharacterized protein</fullName>
    </submittedName>
</protein>
<name>A0ABD3LBM4_EUCGL</name>
<organism evidence="1 2">
    <name type="scientific">Eucalyptus globulus</name>
    <name type="common">Tasmanian blue gum</name>
    <dbReference type="NCBI Taxonomy" id="34317"/>
    <lineage>
        <taxon>Eukaryota</taxon>
        <taxon>Viridiplantae</taxon>
        <taxon>Streptophyta</taxon>
        <taxon>Embryophyta</taxon>
        <taxon>Tracheophyta</taxon>
        <taxon>Spermatophyta</taxon>
        <taxon>Magnoliopsida</taxon>
        <taxon>eudicotyledons</taxon>
        <taxon>Gunneridae</taxon>
        <taxon>Pentapetalae</taxon>
        <taxon>rosids</taxon>
        <taxon>malvids</taxon>
        <taxon>Myrtales</taxon>
        <taxon>Myrtaceae</taxon>
        <taxon>Myrtoideae</taxon>
        <taxon>Eucalypteae</taxon>
        <taxon>Eucalyptus</taxon>
    </lineage>
</organism>
<dbReference type="AlphaFoldDB" id="A0ABD3LBM4"/>
<comment type="caution">
    <text evidence="1">The sequence shown here is derived from an EMBL/GenBank/DDBJ whole genome shotgun (WGS) entry which is preliminary data.</text>
</comment>
<evidence type="ECO:0000313" key="2">
    <source>
        <dbReference type="Proteomes" id="UP001634007"/>
    </source>
</evidence>
<sequence>MSFPERNRPKTTLLFFSCVSVKTSLDSYSLRAAATASDALVCAVSGRQQSGDLVAEQCQALGLLREQGGNGGVAVGQVGSVKSLIYSSSVRNKSHIRFGVPNAHA</sequence>
<dbReference type="Proteomes" id="UP001634007">
    <property type="component" value="Unassembled WGS sequence"/>
</dbReference>
<accession>A0ABD3LBM4</accession>
<evidence type="ECO:0000313" key="1">
    <source>
        <dbReference type="EMBL" id="KAL3748937.1"/>
    </source>
</evidence>
<dbReference type="EMBL" id="JBJKBG010000002">
    <property type="protein sequence ID" value="KAL3748937.1"/>
    <property type="molecule type" value="Genomic_DNA"/>
</dbReference>
<gene>
    <name evidence="1" type="ORF">ACJRO7_010083</name>
</gene>